<reference evidence="2" key="1">
    <citation type="submission" date="2021-07" db="EMBL/GenBank/DDBJ databases">
        <authorList>
            <person name="Branca A.L. A."/>
        </authorList>
    </citation>
    <scope>NUCLEOTIDE SEQUENCE</scope>
</reference>
<dbReference type="InterPro" id="IPR012337">
    <property type="entry name" value="RNaseH-like_sf"/>
</dbReference>
<dbReference type="InterPro" id="IPR051181">
    <property type="entry name" value="CAF1_poly(A)_ribonucleases"/>
</dbReference>
<evidence type="ECO:0000313" key="2">
    <source>
        <dbReference type="EMBL" id="CAG8322295.1"/>
    </source>
</evidence>
<dbReference type="PANTHER" id="PTHR15092:SF22">
    <property type="entry name" value="POLY(A)-SPECIFIC RIBONUCLEASE PNLDC1"/>
    <property type="match status" value="1"/>
</dbReference>
<dbReference type="GO" id="GO:1990431">
    <property type="term" value="P:priRNA 3'-end processing"/>
    <property type="evidence" value="ECO:0007669"/>
    <property type="project" value="TreeGrafter"/>
</dbReference>
<comment type="similarity">
    <text evidence="1">Belongs to the CAF1 family.</text>
</comment>
<sequence length="557" mass="63787">MEIEITNFPDYLPFILNDISSSCCISIDFELSGLAFPPSTRTETPTVQERYLEAKEAAERYQILQVGLTICHENPTTATYILKPYNFNISPITNPGMDVHRDWVFGSRSMEFLLNQGFSIDTMCNTGVRYLSREEEELAIQIAVEKSRCRTPIPDMKIQEDDRECLEFLQSSRLTINSWLAEGAKRQEWLNIPPPTAVPSPPREIPLGLSSTQKRLVHQLVSIEYPGLTSRGASTFVQIQNRNPDAERRSFETRLKTRKQRIKNNIGFRWIAEALVGGNLNELDPEVFEPLLRRIKNPMLDVQQLSERVKRQLKQNRPVMVGHNMFFDLLFFYRCFIGSLPDTLQEFNGAIHDLFPMLADTKYLATHDCGIMARHSSLEDLNNNLAHLKYPKIELDVRFTKYKFRRCAHEAGYDSLLTALAFIKLGGNLQRNPALFDHTSEMPALCSAEDSQSLFSIAMQQLDHQISSAKSESHEFFDQECEIIPTVDEEQVAEPGRSWEDYGDRQITNLANRGMLVPRLGTVFWSNYGNKLRVFGTREGIIRVTDHQIKVGVLIEL</sequence>
<dbReference type="AlphaFoldDB" id="A0A9W4IPM6"/>
<dbReference type="Pfam" id="PF04857">
    <property type="entry name" value="CAF1"/>
    <property type="match status" value="1"/>
</dbReference>
<evidence type="ECO:0000256" key="1">
    <source>
        <dbReference type="ARBA" id="ARBA00008372"/>
    </source>
</evidence>
<dbReference type="PANTHER" id="PTHR15092">
    <property type="entry name" value="POLY A -SPECIFIC RIBONUCLEASE/TARGET OF EGR1, MEMBER 1"/>
    <property type="match status" value="1"/>
</dbReference>
<dbReference type="OrthoDB" id="1432093at2759"/>
<protein>
    <submittedName>
        <fullName evidence="2">Uncharacterized protein</fullName>
    </submittedName>
</protein>
<organism evidence="2 3">
    <name type="scientific">Penicillium salamii</name>
    <dbReference type="NCBI Taxonomy" id="1612424"/>
    <lineage>
        <taxon>Eukaryota</taxon>
        <taxon>Fungi</taxon>
        <taxon>Dikarya</taxon>
        <taxon>Ascomycota</taxon>
        <taxon>Pezizomycotina</taxon>
        <taxon>Eurotiomycetes</taxon>
        <taxon>Eurotiomycetidae</taxon>
        <taxon>Eurotiales</taxon>
        <taxon>Aspergillaceae</taxon>
        <taxon>Penicillium</taxon>
    </lineage>
</organism>
<dbReference type="InterPro" id="IPR036397">
    <property type="entry name" value="RNaseH_sf"/>
</dbReference>
<dbReference type="InterPro" id="IPR006941">
    <property type="entry name" value="RNase_CAF1"/>
</dbReference>
<accession>A0A9W4IPM6</accession>
<dbReference type="GO" id="GO:1990432">
    <property type="term" value="P:siRNA 3'-end processing"/>
    <property type="evidence" value="ECO:0007669"/>
    <property type="project" value="TreeGrafter"/>
</dbReference>
<dbReference type="GO" id="GO:0003723">
    <property type="term" value="F:RNA binding"/>
    <property type="evidence" value="ECO:0007669"/>
    <property type="project" value="TreeGrafter"/>
</dbReference>
<dbReference type="GO" id="GO:0005634">
    <property type="term" value="C:nucleus"/>
    <property type="evidence" value="ECO:0007669"/>
    <property type="project" value="TreeGrafter"/>
</dbReference>
<evidence type="ECO:0000313" key="3">
    <source>
        <dbReference type="Proteomes" id="UP001152646"/>
    </source>
</evidence>
<dbReference type="EMBL" id="CAJVPA010000099">
    <property type="protein sequence ID" value="CAG8322295.1"/>
    <property type="molecule type" value="Genomic_DNA"/>
</dbReference>
<dbReference type="Proteomes" id="UP001152646">
    <property type="component" value="Unassembled WGS sequence"/>
</dbReference>
<dbReference type="SUPFAM" id="SSF53098">
    <property type="entry name" value="Ribonuclease H-like"/>
    <property type="match status" value="1"/>
</dbReference>
<dbReference type="GO" id="GO:0000289">
    <property type="term" value="P:nuclear-transcribed mRNA poly(A) tail shortening"/>
    <property type="evidence" value="ECO:0007669"/>
    <property type="project" value="TreeGrafter"/>
</dbReference>
<dbReference type="GO" id="GO:0000175">
    <property type="term" value="F:3'-5'-RNA exonuclease activity"/>
    <property type="evidence" value="ECO:0007669"/>
    <property type="project" value="TreeGrafter"/>
</dbReference>
<proteinExistence type="inferred from homology"/>
<dbReference type="Gene3D" id="3.30.420.10">
    <property type="entry name" value="Ribonuclease H-like superfamily/Ribonuclease H"/>
    <property type="match status" value="2"/>
</dbReference>
<comment type="caution">
    <text evidence="2">The sequence shown here is derived from an EMBL/GenBank/DDBJ whole genome shotgun (WGS) entry which is preliminary data.</text>
</comment>
<gene>
    <name evidence="2" type="ORF">PSALAMII_LOCUS2433</name>
</gene>
<name>A0A9W4IPM6_9EURO</name>